<dbReference type="OrthoDB" id="62at2759"/>
<feature type="region of interest" description="Disordered" evidence="2">
    <location>
        <begin position="487"/>
        <end position="523"/>
    </location>
</feature>
<organism evidence="3 4">
    <name type="scientific">Kwoniella heveanensis BCC8398</name>
    <dbReference type="NCBI Taxonomy" id="1296120"/>
    <lineage>
        <taxon>Eukaryota</taxon>
        <taxon>Fungi</taxon>
        <taxon>Dikarya</taxon>
        <taxon>Basidiomycota</taxon>
        <taxon>Agaricomycotina</taxon>
        <taxon>Tremellomycetes</taxon>
        <taxon>Tremellales</taxon>
        <taxon>Cryptococcaceae</taxon>
        <taxon>Kwoniella</taxon>
    </lineage>
</organism>
<proteinExistence type="inferred from homology"/>
<comment type="similarity">
    <text evidence="1">Belongs to the GID4/VID24 family.</text>
</comment>
<dbReference type="AlphaFoldDB" id="A0A1B9GZ37"/>
<evidence type="ECO:0000256" key="1">
    <source>
        <dbReference type="ARBA" id="ARBA00061469"/>
    </source>
</evidence>
<dbReference type="Proteomes" id="UP000092666">
    <property type="component" value="Unassembled WGS sequence"/>
</dbReference>
<dbReference type="GO" id="GO:0005773">
    <property type="term" value="C:vacuole"/>
    <property type="evidence" value="ECO:0007669"/>
    <property type="project" value="GOC"/>
</dbReference>
<dbReference type="GO" id="GO:0034657">
    <property type="term" value="C:GID complex"/>
    <property type="evidence" value="ECO:0007669"/>
    <property type="project" value="TreeGrafter"/>
</dbReference>
<feature type="region of interest" description="Disordered" evidence="2">
    <location>
        <begin position="95"/>
        <end position="190"/>
    </location>
</feature>
<dbReference type="GO" id="GO:0045721">
    <property type="term" value="P:negative regulation of gluconeogenesis"/>
    <property type="evidence" value="ECO:0007669"/>
    <property type="project" value="TreeGrafter"/>
</dbReference>
<dbReference type="PANTHER" id="PTHR14534:SF3">
    <property type="entry name" value="GID COMPLEX SUBUNIT 4 HOMOLOG"/>
    <property type="match status" value="1"/>
</dbReference>
<dbReference type="GO" id="GO:0007039">
    <property type="term" value="P:protein catabolic process in the vacuole"/>
    <property type="evidence" value="ECO:0007669"/>
    <property type="project" value="TreeGrafter"/>
</dbReference>
<protein>
    <recommendedName>
        <fullName evidence="5">Vacuolar import and degradation protein</fullName>
    </recommendedName>
</protein>
<evidence type="ECO:0000313" key="3">
    <source>
        <dbReference type="EMBL" id="OCF36293.1"/>
    </source>
</evidence>
<evidence type="ECO:0000313" key="4">
    <source>
        <dbReference type="Proteomes" id="UP000092666"/>
    </source>
</evidence>
<dbReference type="InterPro" id="IPR018618">
    <property type="entry name" value="GID4/10-like"/>
</dbReference>
<feature type="compositionally biased region" description="Basic and acidic residues" evidence="2">
    <location>
        <begin position="503"/>
        <end position="523"/>
    </location>
</feature>
<accession>A0A1B9GZ37</accession>
<reference evidence="4" key="2">
    <citation type="submission" date="2013-12" db="EMBL/GenBank/DDBJ databases">
        <title>Evolution of pathogenesis and genome organization in the Tremellales.</title>
        <authorList>
            <person name="Cuomo C."/>
            <person name="Litvintseva A."/>
            <person name="Heitman J."/>
            <person name="Chen Y."/>
            <person name="Sun S."/>
            <person name="Springer D."/>
            <person name="Dromer F."/>
            <person name="Young S."/>
            <person name="Zeng Q."/>
            <person name="Chapman S."/>
            <person name="Gujja S."/>
            <person name="Saif S."/>
            <person name="Birren B."/>
        </authorList>
    </citation>
    <scope>NUCLEOTIDE SEQUENCE [LARGE SCALE GENOMIC DNA]</scope>
    <source>
        <strain evidence="4">BCC8398</strain>
    </source>
</reference>
<dbReference type="PANTHER" id="PTHR14534">
    <property type="entry name" value="VACUOLAR IMPORT AND DEGRADATION PROTEIN 24"/>
    <property type="match status" value="1"/>
</dbReference>
<name>A0A1B9GZ37_9TREE</name>
<dbReference type="EMBL" id="KI669496">
    <property type="protein sequence ID" value="OCF36293.1"/>
    <property type="molecule type" value="Genomic_DNA"/>
</dbReference>
<dbReference type="STRING" id="1296120.A0A1B9GZ37"/>
<keyword evidence="4" id="KW-1185">Reference proteome</keyword>
<dbReference type="GO" id="GO:0043161">
    <property type="term" value="P:proteasome-mediated ubiquitin-dependent protein catabolic process"/>
    <property type="evidence" value="ECO:0007669"/>
    <property type="project" value="TreeGrafter"/>
</dbReference>
<evidence type="ECO:0008006" key="5">
    <source>
        <dbReference type="Google" id="ProtNLM"/>
    </source>
</evidence>
<dbReference type="GO" id="GO:0006623">
    <property type="term" value="P:protein targeting to vacuole"/>
    <property type="evidence" value="ECO:0007669"/>
    <property type="project" value="TreeGrafter"/>
</dbReference>
<sequence length="561" mass="60015">MPTESALPTHNPSPTSSPSPANIKCAICGVGNSSFTSTTSASSSSPSTVAAFEGEVVILSDPIRRLCGRCVATSGGIHSLRGSFEVAVDEAQGERHDNARECTDSSAPTGLGLRGVPLGDESGTVSADNVDADARTQPRGSAGNIGVDVTDHIASRSPSPESDANPSPGASPGRIFSQSLPAHPTLPWMTTSSVSAQPSVVDAGAGKPLGSAESGSIATPPHTHRTHLNATQALNVKENARSALEERERVPNPLLDVTSVRTPSIGRGALYPGSVFKGSQTSGRSAYEVEIRLLNVNFAASSVSGYLSISHLTDTHPHLTTFFDGEIIGPHHGFITGTRFGATEHDDMRHWGRFEQFRRPSTRADMVRPELFFRDPLPDRSKGETRAKERDFVFLRIKEKFLVPDHKVRDISGASFAGFYYAMVDLSPSVTLNPEPPSTPTSPTTPKLPLNLSYTYNGITTTSASAGISATTSNSATAPMFIRRASSTNDASGSGVVGASGMRRPEGQRRRESSNRLREPKEVRGEATIRGYYFHSLNQEPFQELFLTHIPQRSSSIFEFR</sequence>
<gene>
    <name evidence="3" type="ORF">I316_02167</name>
</gene>
<feature type="compositionally biased region" description="Low complexity" evidence="2">
    <location>
        <begin position="491"/>
        <end position="501"/>
    </location>
</feature>
<evidence type="ECO:0000256" key="2">
    <source>
        <dbReference type="SAM" id="MobiDB-lite"/>
    </source>
</evidence>
<feature type="compositionally biased region" description="Polar residues" evidence="2">
    <location>
        <begin position="156"/>
        <end position="165"/>
    </location>
</feature>
<dbReference type="Pfam" id="PF09783">
    <property type="entry name" value="Vac_ImportDeg"/>
    <property type="match status" value="1"/>
</dbReference>
<reference evidence="3 4" key="1">
    <citation type="submission" date="2013-07" db="EMBL/GenBank/DDBJ databases">
        <title>The Genome Sequence of Cryptococcus heveanensis BCC8398.</title>
        <authorList>
            <consortium name="The Broad Institute Genome Sequencing Platform"/>
            <person name="Cuomo C."/>
            <person name="Litvintseva A."/>
            <person name="Chen Y."/>
            <person name="Heitman J."/>
            <person name="Sun S."/>
            <person name="Springer D."/>
            <person name="Dromer F."/>
            <person name="Young S.K."/>
            <person name="Zeng Q."/>
            <person name="Gargeya S."/>
            <person name="Fitzgerald M."/>
            <person name="Abouelleil A."/>
            <person name="Alvarado L."/>
            <person name="Berlin A.M."/>
            <person name="Chapman S.B."/>
            <person name="Dewar J."/>
            <person name="Goldberg J."/>
            <person name="Griggs A."/>
            <person name="Gujja S."/>
            <person name="Hansen M."/>
            <person name="Howarth C."/>
            <person name="Imamovic A."/>
            <person name="Larimer J."/>
            <person name="McCowan C."/>
            <person name="Murphy C."/>
            <person name="Pearson M."/>
            <person name="Priest M."/>
            <person name="Roberts A."/>
            <person name="Saif S."/>
            <person name="Shea T."/>
            <person name="Sykes S."/>
            <person name="Wortman J."/>
            <person name="Nusbaum C."/>
            <person name="Birren B."/>
        </authorList>
    </citation>
    <scope>NUCLEOTIDE SEQUENCE [LARGE SCALE GENOMIC DNA]</scope>
    <source>
        <strain evidence="3 4">BCC8398</strain>
    </source>
</reference>